<dbReference type="EMBL" id="ASHM01007147">
    <property type="protein sequence ID" value="PNY14799.1"/>
    <property type="molecule type" value="Genomic_DNA"/>
</dbReference>
<feature type="region of interest" description="Disordered" evidence="1">
    <location>
        <begin position="243"/>
        <end position="279"/>
    </location>
</feature>
<evidence type="ECO:0000256" key="1">
    <source>
        <dbReference type="SAM" id="MobiDB-lite"/>
    </source>
</evidence>
<feature type="compositionally biased region" description="Basic residues" evidence="1">
    <location>
        <begin position="320"/>
        <end position="331"/>
    </location>
</feature>
<sequence>MSKPNPILQPLLHALDPISLILNQNSNSNQPCPLTLITEEDSFIMERGRNYNAYAELREKRLRMRCLMHVQEENFEIESTKLVDPSRKLVKFEDDLGYGKKGSLEKEESFEIESQKIVAPIRKNVNFQGGFGYGRKGSLEHVENFEIETQKLVTSTRKEVRFQGGFGYGRKGSLEQEEKFEIEQQKFVSSTRKEVKFQGGLANGRKGSFVVAQSVPDFSAVLRKENRKPSNYLPPVMEMMTPPSKSSFSKDYNEVVSSSRGSKSESAGEKKKKTVGGGGCGGVLTGRKSYASFDELRNLSSATAIAINGESRGRGGNGRVLRKSISVHRQF</sequence>
<dbReference type="PANTHER" id="PTHR37708">
    <property type="entry name" value="HOMEOBOX HOX-B3-LIKE PROTEIN"/>
    <property type="match status" value="1"/>
</dbReference>
<comment type="caution">
    <text evidence="2">The sequence shown here is derived from an EMBL/GenBank/DDBJ whole genome shotgun (WGS) entry which is preliminary data.</text>
</comment>
<proteinExistence type="predicted"/>
<organism evidence="2 3">
    <name type="scientific">Trifolium pratense</name>
    <name type="common">Red clover</name>
    <dbReference type="NCBI Taxonomy" id="57577"/>
    <lineage>
        <taxon>Eukaryota</taxon>
        <taxon>Viridiplantae</taxon>
        <taxon>Streptophyta</taxon>
        <taxon>Embryophyta</taxon>
        <taxon>Tracheophyta</taxon>
        <taxon>Spermatophyta</taxon>
        <taxon>Magnoliopsida</taxon>
        <taxon>eudicotyledons</taxon>
        <taxon>Gunneridae</taxon>
        <taxon>Pentapetalae</taxon>
        <taxon>rosids</taxon>
        <taxon>fabids</taxon>
        <taxon>Fabales</taxon>
        <taxon>Fabaceae</taxon>
        <taxon>Papilionoideae</taxon>
        <taxon>50 kb inversion clade</taxon>
        <taxon>NPAAA clade</taxon>
        <taxon>Hologalegina</taxon>
        <taxon>IRL clade</taxon>
        <taxon>Trifolieae</taxon>
        <taxon>Trifolium</taxon>
    </lineage>
</organism>
<reference evidence="2 3" key="2">
    <citation type="journal article" date="2017" name="Front. Plant Sci.">
        <title>Gene Classification and Mining of Molecular Markers Useful in Red Clover (Trifolium pratense) Breeding.</title>
        <authorList>
            <person name="Istvanek J."/>
            <person name="Dluhosova J."/>
            <person name="Dluhos P."/>
            <person name="Patkova L."/>
            <person name="Nedelnik J."/>
            <person name="Repkova J."/>
        </authorList>
    </citation>
    <scope>NUCLEOTIDE SEQUENCE [LARGE SCALE GENOMIC DNA]</scope>
    <source>
        <strain evidence="3">cv. Tatra</strain>
        <tissue evidence="2">Young leaves</tissue>
    </source>
</reference>
<dbReference type="AlphaFoldDB" id="A0A2K3PHM6"/>
<evidence type="ECO:0000313" key="2">
    <source>
        <dbReference type="EMBL" id="PNY14799.1"/>
    </source>
</evidence>
<protein>
    <submittedName>
        <fullName evidence="2">Uncharacterized protein</fullName>
    </submittedName>
</protein>
<dbReference type="Proteomes" id="UP000236291">
    <property type="component" value="Unassembled WGS sequence"/>
</dbReference>
<feature type="region of interest" description="Disordered" evidence="1">
    <location>
        <begin position="304"/>
        <end position="331"/>
    </location>
</feature>
<reference evidence="2 3" key="1">
    <citation type="journal article" date="2014" name="Am. J. Bot.">
        <title>Genome assembly and annotation for red clover (Trifolium pratense; Fabaceae).</title>
        <authorList>
            <person name="Istvanek J."/>
            <person name="Jaros M."/>
            <person name="Krenek A."/>
            <person name="Repkova J."/>
        </authorList>
    </citation>
    <scope>NUCLEOTIDE SEQUENCE [LARGE SCALE GENOMIC DNA]</scope>
    <source>
        <strain evidence="3">cv. Tatra</strain>
        <tissue evidence="2">Young leaves</tissue>
    </source>
</reference>
<name>A0A2K3PHM6_TRIPR</name>
<gene>
    <name evidence="2" type="ORF">L195_g011486</name>
</gene>
<accession>A0A2K3PHM6</accession>
<dbReference type="PANTHER" id="PTHR37708:SF7">
    <property type="entry name" value="DUF4005 DOMAIN-CONTAINING PROTEIN"/>
    <property type="match status" value="1"/>
</dbReference>
<evidence type="ECO:0000313" key="3">
    <source>
        <dbReference type="Proteomes" id="UP000236291"/>
    </source>
</evidence>